<dbReference type="SUPFAM" id="SSF52833">
    <property type="entry name" value="Thioredoxin-like"/>
    <property type="match status" value="1"/>
</dbReference>
<name>A0A9D2JW45_9BACT</name>
<feature type="domain" description="DUF4369" evidence="6">
    <location>
        <begin position="28"/>
        <end position="119"/>
    </location>
</feature>
<dbReference type="GO" id="GO:0017004">
    <property type="term" value="P:cytochrome complex assembly"/>
    <property type="evidence" value="ECO:0007669"/>
    <property type="project" value="UniProtKB-KW"/>
</dbReference>
<evidence type="ECO:0000256" key="2">
    <source>
        <dbReference type="ARBA" id="ARBA00022748"/>
    </source>
</evidence>
<sequence length="391" mass="44569">MKIRKTHLILAMMAVAMFTITSCDKQKFHISGNITEAKDSTLYLEHISLNGPVKVDSLKLGEDGAFDFAQDAVEAPEFYRLRIANQSINLSIDSTETVNVKAAYPNMVMRYEVTGSENCEKIKELSMMQMDLQIHINQIAANPNISMDSASVAINRVLKEYKNTVKTQYIFKEPMKAYAYYALFQTVQIGRANTLIFNPRNKKDDVQVFAAVATSWDTYHPNTERGANLHNIAIEGMKDVRIIEQRNAQSIDPSKVHEGNLIDIALQDNKGQVRRLTDLKGKVVLLDFHLFAGEKSTERIMALRDLYNKYHAQGFEIYQVSVDPDEHFWKVSTEALPWISVHEENGLQGNSLTLYNVQRIPTYFLIDRNNELQKRDEQVSDLEAEIKGLLN</sequence>
<feature type="domain" description="Alkyl hydroperoxide reductase subunit C/ Thiol specific antioxidant" evidence="5">
    <location>
        <begin position="262"/>
        <end position="374"/>
    </location>
</feature>
<reference evidence="7" key="1">
    <citation type="journal article" date="2021" name="PeerJ">
        <title>Extensive microbial diversity within the chicken gut microbiome revealed by metagenomics and culture.</title>
        <authorList>
            <person name="Gilroy R."/>
            <person name="Ravi A."/>
            <person name="Getino M."/>
            <person name="Pursley I."/>
            <person name="Horton D.L."/>
            <person name="Alikhan N.F."/>
            <person name="Baker D."/>
            <person name="Gharbi K."/>
            <person name="Hall N."/>
            <person name="Watson M."/>
            <person name="Adriaenssens E.M."/>
            <person name="Foster-Nyarko E."/>
            <person name="Jarju S."/>
            <person name="Secka A."/>
            <person name="Antonio M."/>
            <person name="Oren A."/>
            <person name="Chaudhuri R.R."/>
            <person name="La Ragione R."/>
            <person name="Hildebrand F."/>
            <person name="Pallen M.J."/>
        </authorList>
    </citation>
    <scope>NUCLEOTIDE SEQUENCE</scope>
    <source>
        <strain evidence="7">ChiHecec3B27-8219</strain>
    </source>
</reference>
<proteinExistence type="predicted"/>
<protein>
    <submittedName>
        <fullName evidence="7">AhpC/TSA family protein</fullName>
    </submittedName>
</protein>
<organism evidence="7 8">
    <name type="scientific">Candidatus Prevotella avicola</name>
    <dbReference type="NCBI Taxonomy" id="2838738"/>
    <lineage>
        <taxon>Bacteria</taxon>
        <taxon>Pseudomonadati</taxon>
        <taxon>Bacteroidota</taxon>
        <taxon>Bacteroidia</taxon>
        <taxon>Bacteroidales</taxon>
        <taxon>Prevotellaceae</taxon>
        <taxon>Prevotella</taxon>
    </lineage>
</organism>
<dbReference type="GO" id="GO:0016491">
    <property type="term" value="F:oxidoreductase activity"/>
    <property type="evidence" value="ECO:0007669"/>
    <property type="project" value="InterPro"/>
</dbReference>
<dbReference type="Proteomes" id="UP000824055">
    <property type="component" value="Unassembled WGS sequence"/>
</dbReference>
<dbReference type="PANTHER" id="PTHR42852:SF6">
    <property type="entry name" value="THIOL:DISULFIDE INTERCHANGE PROTEIN DSBE"/>
    <property type="match status" value="1"/>
</dbReference>
<keyword evidence="2" id="KW-0201">Cytochrome c-type biogenesis</keyword>
<evidence type="ECO:0000313" key="7">
    <source>
        <dbReference type="EMBL" id="HIZ69800.1"/>
    </source>
</evidence>
<comment type="subcellular location">
    <subcellularLocation>
        <location evidence="1">Cell envelope</location>
    </subcellularLocation>
</comment>
<evidence type="ECO:0000259" key="5">
    <source>
        <dbReference type="Pfam" id="PF00578"/>
    </source>
</evidence>
<dbReference type="AlphaFoldDB" id="A0A9D2JW45"/>
<dbReference type="Pfam" id="PF14289">
    <property type="entry name" value="DUF4369"/>
    <property type="match status" value="1"/>
</dbReference>
<accession>A0A9D2JW45</accession>
<keyword evidence="3" id="KW-1015">Disulfide bond</keyword>
<evidence type="ECO:0000256" key="1">
    <source>
        <dbReference type="ARBA" id="ARBA00004196"/>
    </source>
</evidence>
<dbReference type="Pfam" id="PF00578">
    <property type="entry name" value="AhpC-TSA"/>
    <property type="match status" value="1"/>
</dbReference>
<evidence type="ECO:0000256" key="4">
    <source>
        <dbReference type="ARBA" id="ARBA00023284"/>
    </source>
</evidence>
<dbReference type="InterPro" id="IPR050553">
    <property type="entry name" value="Thioredoxin_ResA/DsbE_sf"/>
</dbReference>
<gene>
    <name evidence="7" type="ORF">H9966_07980</name>
</gene>
<dbReference type="Gene3D" id="3.40.30.10">
    <property type="entry name" value="Glutaredoxin"/>
    <property type="match status" value="1"/>
</dbReference>
<dbReference type="CDD" id="cd02966">
    <property type="entry name" value="TlpA_like_family"/>
    <property type="match status" value="1"/>
</dbReference>
<dbReference type="PANTHER" id="PTHR42852">
    <property type="entry name" value="THIOL:DISULFIDE INTERCHANGE PROTEIN DSBE"/>
    <property type="match status" value="1"/>
</dbReference>
<dbReference type="InterPro" id="IPR025380">
    <property type="entry name" value="DUF4369"/>
</dbReference>
<dbReference type="GO" id="GO:0016209">
    <property type="term" value="F:antioxidant activity"/>
    <property type="evidence" value="ECO:0007669"/>
    <property type="project" value="InterPro"/>
</dbReference>
<evidence type="ECO:0000259" key="6">
    <source>
        <dbReference type="Pfam" id="PF14289"/>
    </source>
</evidence>
<evidence type="ECO:0000313" key="8">
    <source>
        <dbReference type="Proteomes" id="UP000824055"/>
    </source>
</evidence>
<dbReference type="EMBL" id="DXBE01000058">
    <property type="protein sequence ID" value="HIZ69800.1"/>
    <property type="molecule type" value="Genomic_DNA"/>
</dbReference>
<evidence type="ECO:0000256" key="3">
    <source>
        <dbReference type="ARBA" id="ARBA00023157"/>
    </source>
</evidence>
<comment type="caution">
    <text evidence="7">The sequence shown here is derived from an EMBL/GenBank/DDBJ whole genome shotgun (WGS) entry which is preliminary data.</text>
</comment>
<dbReference type="PROSITE" id="PS51257">
    <property type="entry name" value="PROKAR_LIPOPROTEIN"/>
    <property type="match status" value="1"/>
</dbReference>
<dbReference type="InterPro" id="IPR036249">
    <property type="entry name" value="Thioredoxin-like_sf"/>
</dbReference>
<dbReference type="InterPro" id="IPR000866">
    <property type="entry name" value="AhpC/TSA"/>
</dbReference>
<reference evidence="7" key="2">
    <citation type="submission" date="2021-04" db="EMBL/GenBank/DDBJ databases">
        <authorList>
            <person name="Gilroy R."/>
        </authorList>
    </citation>
    <scope>NUCLEOTIDE SEQUENCE</scope>
    <source>
        <strain evidence="7">ChiHecec3B27-8219</strain>
    </source>
</reference>
<dbReference type="GO" id="GO:0030313">
    <property type="term" value="C:cell envelope"/>
    <property type="evidence" value="ECO:0007669"/>
    <property type="project" value="UniProtKB-SubCell"/>
</dbReference>
<keyword evidence="4" id="KW-0676">Redox-active center</keyword>